<evidence type="ECO:0000313" key="9">
    <source>
        <dbReference type="Proteomes" id="UP000676386"/>
    </source>
</evidence>
<dbReference type="InterPro" id="IPR012944">
    <property type="entry name" value="SusD_RagB_dom"/>
</dbReference>
<comment type="subcellular location">
    <subcellularLocation>
        <location evidence="1">Cell outer membrane</location>
    </subcellularLocation>
</comment>
<dbReference type="EMBL" id="JAGTXB010000003">
    <property type="protein sequence ID" value="MBS0027093.1"/>
    <property type="molecule type" value="Genomic_DNA"/>
</dbReference>
<feature type="domain" description="RagB/SusD" evidence="6">
    <location>
        <begin position="338"/>
        <end position="418"/>
    </location>
</feature>
<dbReference type="SUPFAM" id="SSF48452">
    <property type="entry name" value="TPR-like"/>
    <property type="match status" value="1"/>
</dbReference>
<dbReference type="InterPro" id="IPR033985">
    <property type="entry name" value="SusD-like_N"/>
</dbReference>
<protein>
    <submittedName>
        <fullName evidence="8">RagB/SusD family nutrient uptake outer membrane protein</fullName>
    </submittedName>
</protein>
<sequence length="455" mass="51817">MKHTAYILLLGGLLGGLVGCNKYLEVQPDNTLTVPKTLTDLQALLNNSQKMNLQRTPNFSEASGDDYFLSDDQFNSLDVELQRIYTWKVKEYKFQNDWSIAYEPVFIANLCLEQLQKIPPTTNQAVWNQVKGAALFFRSYYFQQLVNTFAPAYDAATATNDLGIVLRTHSDFNEPSERASVQQTLEQVLHDAKEAAYLLPDLPKLPTMPSKAAAYGLLARTYLSMRYYDSAYHYADAALHLKSDLMNFAADNDINSSITSQIPFRQFNKETIFYSEMATTNYVINPSTIAVDSNIIKSYNKDDLRLTAFYTKEDTIYRFKGSYTGNEWQYFTGIAVDELYLIRSECAARVGIIGQAISDMQTLLKSRWNESANPPVITPADSKEAVTMILNERRKELFMRGTRWMDIKRLNKEGRNISLQRVVAGTTYRLNANDPYFALPLPQDIVSNTVPQNKY</sequence>
<accession>A0ABS5IVU8</accession>
<evidence type="ECO:0000256" key="4">
    <source>
        <dbReference type="ARBA" id="ARBA00023136"/>
    </source>
</evidence>
<gene>
    <name evidence="8" type="ORF">KE626_07210</name>
</gene>
<dbReference type="Pfam" id="PF07980">
    <property type="entry name" value="SusD_RagB"/>
    <property type="match status" value="1"/>
</dbReference>
<comment type="caution">
    <text evidence="8">The sequence shown here is derived from an EMBL/GenBank/DDBJ whole genome shotgun (WGS) entry which is preliminary data.</text>
</comment>
<proteinExistence type="inferred from homology"/>
<keyword evidence="5" id="KW-0998">Cell outer membrane</keyword>
<organism evidence="8 9">
    <name type="scientific">Chitinophaga hostae</name>
    <dbReference type="NCBI Taxonomy" id="2831022"/>
    <lineage>
        <taxon>Bacteria</taxon>
        <taxon>Pseudomonadati</taxon>
        <taxon>Bacteroidota</taxon>
        <taxon>Chitinophagia</taxon>
        <taxon>Chitinophagales</taxon>
        <taxon>Chitinophagaceae</taxon>
        <taxon>Chitinophaga</taxon>
    </lineage>
</organism>
<dbReference type="PROSITE" id="PS51257">
    <property type="entry name" value="PROKAR_LIPOPROTEIN"/>
    <property type="match status" value="1"/>
</dbReference>
<dbReference type="RefSeq" id="WP_211972205.1">
    <property type="nucleotide sequence ID" value="NZ_JAGTXB010000003.1"/>
</dbReference>
<dbReference type="Gene3D" id="1.25.40.390">
    <property type="match status" value="1"/>
</dbReference>
<dbReference type="Pfam" id="PF14322">
    <property type="entry name" value="SusD-like_3"/>
    <property type="match status" value="1"/>
</dbReference>
<dbReference type="Proteomes" id="UP000676386">
    <property type="component" value="Unassembled WGS sequence"/>
</dbReference>
<evidence type="ECO:0000259" key="6">
    <source>
        <dbReference type="Pfam" id="PF07980"/>
    </source>
</evidence>
<dbReference type="InterPro" id="IPR011990">
    <property type="entry name" value="TPR-like_helical_dom_sf"/>
</dbReference>
<name>A0ABS5IVU8_9BACT</name>
<keyword evidence="9" id="KW-1185">Reference proteome</keyword>
<feature type="domain" description="SusD-like N-terminal" evidence="7">
    <location>
        <begin position="22"/>
        <end position="223"/>
    </location>
</feature>
<evidence type="ECO:0000256" key="1">
    <source>
        <dbReference type="ARBA" id="ARBA00004442"/>
    </source>
</evidence>
<keyword evidence="3" id="KW-0732">Signal</keyword>
<evidence type="ECO:0000256" key="3">
    <source>
        <dbReference type="ARBA" id="ARBA00022729"/>
    </source>
</evidence>
<evidence type="ECO:0000256" key="2">
    <source>
        <dbReference type="ARBA" id="ARBA00006275"/>
    </source>
</evidence>
<evidence type="ECO:0000259" key="7">
    <source>
        <dbReference type="Pfam" id="PF14322"/>
    </source>
</evidence>
<reference evidence="8 9" key="1">
    <citation type="submission" date="2021-04" db="EMBL/GenBank/DDBJ databases">
        <title>Chitinophaga sp. nov., isolated from the rhizosphere soil.</title>
        <authorList>
            <person name="He S."/>
        </authorList>
    </citation>
    <scope>NUCLEOTIDE SEQUENCE [LARGE SCALE GENOMIC DNA]</scope>
    <source>
        <strain evidence="8 9">2R12</strain>
    </source>
</reference>
<evidence type="ECO:0000256" key="5">
    <source>
        <dbReference type="ARBA" id="ARBA00023237"/>
    </source>
</evidence>
<evidence type="ECO:0000313" key="8">
    <source>
        <dbReference type="EMBL" id="MBS0027093.1"/>
    </source>
</evidence>
<keyword evidence="4" id="KW-0472">Membrane</keyword>
<comment type="similarity">
    <text evidence="2">Belongs to the SusD family.</text>
</comment>